<evidence type="ECO:0000256" key="1">
    <source>
        <dbReference type="ARBA" id="ARBA00002501"/>
    </source>
</evidence>
<feature type="transmembrane region" description="Helical" evidence="8">
    <location>
        <begin position="1162"/>
        <end position="1180"/>
    </location>
</feature>
<dbReference type="Pfam" id="PF03208">
    <property type="entry name" value="PRA1"/>
    <property type="match status" value="1"/>
</dbReference>
<feature type="compositionally biased region" description="Basic and acidic residues" evidence="7">
    <location>
        <begin position="569"/>
        <end position="581"/>
    </location>
</feature>
<feature type="compositionally biased region" description="Acidic residues" evidence="7">
    <location>
        <begin position="613"/>
        <end position="629"/>
    </location>
</feature>
<evidence type="ECO:0000256" key="4">
    <source>
        <dbReference type="ARBA" id="ARBA00022692"/>
    </source>
</evidence>
<evidence type="ECO:0000256" key="3">
    <source>
        <dbReference type="ARBA" id="ARBA00006483"/>
    </source>
</evidence>
<dbReference type="EMBL" id="JADBGQ010000010">
    <property type="protein sequence ID" value="KAG5376095.1"/>
    <property type="molecule type" value="Genomic_DNA"/>
</dbReference>
<feature type="compositionally biased region" description="Basic residues" evidence="7">
    <location>
        <begin position="355"/>
        <end position="369"/>
    </location>
</feature>
<keyword evidence="5 8" id="KW-1133">Transmembrane helix</keyword>
<evidence type="ECO:0000256" key="8">
    <source>
        <dbReference type="SAM" id="Phobius"/>
    </source>
</evidence>
<feature type="transmembrane region" description="Helical" evidence="8">
    <location>
        <begin position="1192"/>
        <end position="1210"/>
    </location>
</feature>
<evidence type="ECO:0000313" key="9">
    <source>
        <dbReference type="EMBL" id="KAG5376094.1"/>
    </source>
</evidence>
<evidence type="ECO:0000256" key="5">
    <source>
        <dbReference type="ARBA" id="ARBA00022989"/>
    </source>
</evidence>
<feature type="region of interest" description="Disordered" evidence="7">
    <location>
        <begin position="323"/>
        <end position="399"/>
    </location>
</feature>
<reference evidence="10 11" key="1">
    <citation type="submission" date="2021-03" db="EMBL/GenBank/DDBJ databases">
        <authorList>
            <person name="King G.J."/>
            <person name="Bancroft I."/>
            <person name="Baten A."/>
            <person name="Bloomfield J."/>
            <person name="Borpatragohain P."/>
            <person name="He Z."/>
            <person name="Irish N."/>
            <person name="Irwin J."/>
            <person name="Liu K."/>
            <person name="Mauleon R.P."/>
            <person name="Moore J."/>
            <person name="Morris R."/>
            <person name="Ostergaard L."/>
            <person name="Wang B."/>
            <person name="Wells R."/>
        </authorList>
    </citation>
    <scope>NUCLEOTIDE SEQUENCE [LARGE SCALE GENOMIC DNA]</scope>
    <source>
        <strain evidence="10">R-o-18</strain>
        <tissue evidence="10">Leaf</tissue>
    </source>
</reference>
<comment type="function">
    <text evidence="1">May be involved in both secretory and endocytic intracellular trafficking in the endosomal/prevacuolar compartments.</text>
</comment>
<feature type="compositionally biased region" description="Basic and acidic residues" evidence="7">
    <location>
        <begin position="323"/>
        <end position="344"/>
    </location>
</feature>
<feature type="compositionally biased region" description="Acidic residues" evidence="7">
    <location>
        <begin position="431"/>
        <end position="440"/>
    </location>
</feature>
<evidence type="ECO:0000313" key="11">
    <source>
        <dbReference type="Proteomes" id="UP000823674"/>
    </source>
</evidence>
<dbReference type="PANTHER" id="PTHR35767">
    <property type="entry name" value="HAPLESS PROTEIN"/>
    <property type="match status" value="1"/>
</dbReference>
<evidence type="ECO:0000256" key="2">
    <source>
        <dbReference type="ARBA" id="ARBA00004127"/>
    </source>
</evidence>
<evidence type="ECO:0000256" key="6">
    <source>
        <dbReference type="ARBA" id="ARBA00023136"/>
    </source>
</evidence>
<comment type="similarity">
    <text evidence="3">Belongs to the PRA1 family.</text>
</comment>
<gene>
    <name evidence="10" type="primary">A10p019490.1_BraROA</name>
    <name evidence="9" type="synonym">A10g505340.1_BraROA</name>
    <name evidence="9" type="ORF">IGI04_040690</name>
    <name evidence="10" type="ORF">IGI04_040691</name>
</gene>
<keyword evidence="4 8" id="KW-0812">Transmembrane</keyword>
<evidence type="ECO:0008006" key="12">
    <source>
        <dbReference type="Google" id="ProtNLM"/>
    </source>
</evidence>
<proteinExistence type="inferred from homology"/>
<evidence type="ECO:0000313" key="10">
    <source>
        <dbReference type="EMBL" id="KAG5376095.1"/>
    </source>
</evidence>
<dbReference type="EMBL" id="JADBGQ010000010">
    <property type="protein sequence ID" value="KAG5376094.1"/>
    <property type="molecule type" value="Genomic_DNA"/>
</dbReference>
<dbReference type="InterPro" id="IPR004895">
    <property type="entry name" value="Prenylated_rab_accept_PRA1"/>
</dbReference>
<sequence length="1259" mass="139273">MFLSTENPPHDHPLPSSPSFVHLTSTSSHELAQSHPHSFSIRDYAYSNRKNNIKSNWPFSPKSLQLLSTHGVTDPLPPFQITASSSSGKQIVSHVQRGRHLAKLGLYQTIVKTRQGVCSQSKIVENGLFTNTSVSKAKEEIVLVAATSNNHHKSKTCGRGMVKCKEATSCVGIESIMASKTCPICKTFSSASNTTLNAHIDQCISVDSSPVISKPNKPRVNQPLSVDSAVPLVTSKPSKPRGKPLMKVKTMVDIYATAKECTLEELDKRNGTNWAVISSYTNRVVADKSEVSKKRKVAPVGVGPVYVDAKGQKLRIITEFSEKKTSSTTRWREQQEDGSNEKKSSSQGSKENSKSSRKRRQGKKHHKYLKLNNSHKTNESEVPECQRGVSGEGSSTGHRRIFNQRMLATRVSVSKKLNEKGDKVYALQDQPSEDDDDDDSWSGGDHVVLRGTALSALDKQKLRGEVSGRNKTMFGSKRAQRVRMSEKEETSLAGAHLNTVRLKKSLSSIQEDKHPPGKNVREVTDASPRATSLRKLLPPFVANGWRRLSLPVELKRARLDLSDEEEEETGRWESEMTQERELSDDDYVSGDNGERNEVVHRSNPLTFSGYNEYEYEDDDDEESSEEEEGANVLDKTDEFYQSDTPPSNETIPSERAYLYNSEGVENMVYEEGDDVRFVSEVGKGSLYVEVDTIPIPGPPGSFIPSPRGMSYDEHLGNSSVITSQLQSSMDQLDRHSSESPVSAFSNFAAARLSFPAELFSMDVPSSYSTTPVSFSVPSHPEKMTVDKAITPPSFRNNDGEPCCCQRKERISEGVTLNHQPSHLLQRRDAASSSSMAMNLTKPLTCLDPNHPFEQSPPYMIQQEFDLHSKFSNKANVNGAAVVPPSPSNSVLRLMGKDLMVMNQGEASLASLKPTPQFLDPPPLSAGAGLYLNTGLYLRNSLEPTHQTQTQASAFRNSFDHVSGDRTPKQKVKLNVTEEKLLNLMLKYNGRKPRAETKLKSAVQLQDLLDATRMLVPRTRLDRESDSDPEDLEHAEKLRQVKAVIEEALYTVFGGVSGRAGSNRLTISEKVFSMAPTITTTTTYTSIPIPTGDVISRSIHNLTSAISRRRPWSELVFSGAFCFPERFSSLPLRSRTNLRYFSVNYSLIIGTCAAFALVTASPVALVVVGTIIALWLLLHFFREDPLLLWGFQVGDRTVVCFLILASVWALWFTSSAVSLAVGVSVGMLLCTVHSLIRNSDELFLEEDDAITGGLIGSNRR</sequence>
<feature type="region of interest" description="Disordered" evidence="7">
    <location>
        <begin position="508"/>
        <end position="527"/>
    </location>
</feature>
<dbReference type="PANTHER" id="PTHR35767:SF4">
    <property type="entry name" value="HAPLESS 8"/>
    <property type="match status" value="1"/>
</dbReference>
<feature type="compositionally biased region" description="Basic and acidic residues" evidence="7">
    <location>
        <begin position="510"/>
        <end position="524"/>
    </location>
</feature>
<feature type="compositionally biased region" description="Polar residues" evidence="7">
    <location>
        <begin position="639"/>
        <end position="651"/>
    </location>
</feature>
<comment type="subcellular location">
    <subcellularLocation>
        <location evidence="2">Endomembrane system</location>
        <topology evidence="2">Multi-pass membrane protein</topology>
    </subcellularLocation>
</comment>
<keyword evidence="6 8" id="KW-0472">Membrane</keyword>
<feature type="region of interest" description="Disordered" evidence="7">
    <location>
        <begin position="422"/>
        <end position="445"/>
    </location>
</feature>
<accession>A0ABQ7KNK7</accession>
<name>A0ABQ7KNK7_BRACM</name>
<protein>
    <recommendedName>
        <fullName evidence="12">PRA1 family protein</fullName>
    </recommendedName>
</protein>
<feature type="region of interest" description="Disordered" evidence="7">
    <location>
        <begin position="561"/>
        <end position="652"/>
    </location>
</feature>
<organism evidence="10 11">
    <name type="scientific">Brassica rapa subsp. trilocularis</name>
    <dbReference type="NCBI Taxonomy" id="1813537"/>
    <lineage>
        <taxon>Eukaryota</taxon>
        <taxon>Viridiplantae</taxon>
        <taxon>Streptophyta</taxon>
        <taxon>Embryophyta</taxon>
        <taxon>Tracheophyta</taxon>
        <taxon>Spermatophyta</taxon>
        <taxon>Magnoliopsida</taxon>
        <taxon>eudicotyledons</taxon>
        <taxon>Gunneridae</taxon>
        <taxon>Pentapetalae</taxon>
        <taxon>rosids</taxon>
        <taxon>malvids</taxon>
        <taxon>Brassicales</taxon>
        <taxon>Brassicaceae</taxon>
        <taxon>Brassiceae</taxon>
        <taxon>Brassica</taxon>
    </lineage>
</organism>
<feature type="region of interest" description="Disordered" evidence="7">
    <location>
        <begin position="1"/>
        <end position="22"/>
    </location>
</feature>
<evidence type="ECO:0000256" key="7">
    <source>
        <dbReference type="SAM" id="MobiDB-lite"/>
    </source>
</evidence>
<dbReference type="Proteomes" id="UP000823674">
    <property type="component" value="Chromosome A10"/>
</dbReference>
<keyword evidence="11" id="KW-1185">Reference proteome</keyword>
<comment type="caution">
    <text evidence="10">The sequence shown here is derived from an EMBL/GenBank/DDBJ whole genome shotgun (WGS) entry which is preliminary data.</text>
</comment>